<reference evidence="3 4" key="1">
    <citation type="journal article" date="2015" name="Genome Announc.">
        <title>Expanding the biotechnology potential of lactobacilli through comparative genomics of 213 strains and associated genera.</title>
        <authorList>
            <person name="Sun Z."/>
            <person name="Harris H.M."/>
            <person name="McCann A."/>
            <person name="Guo C."/>
            <person name="Argimon S."/>
            <person name="Zhang W."/>
            <person name="Yang X."/>
            <person name="Jeffery I.B."/>
            <person name="Cooney J.C."/>
            <person name="Kagawa T.F."/>
            <person name="Liu W."/>
            <person name="Song Y."/>
            <person name="Salvetti E."/>
            <person name="Wrobel A."/>
            <person name="Rasinkangas P."/>
            <person name="Parkhill J."/>
            <person name="Rea M.C."/>
            <person name="O'Sullivan O."/>
            <person name="Ritari J."/>
            <person name="Douillard F.P."/>
            <person name="Paul Ross R."/>
            <person name="Yang R."/>
            <person name="Briner A.E."/>
            <person name="Felis G.E."/>
            <person name="de Vos W.M."/>
            <person name="Barrangou R."/>
            <person name="Klaenhammer T.R."/>
            <person name="Caufield P.W."/>
            <person name="Cui Y."/>
            <person name="Zhang H."/>
            <person name="O'Toole P.W."/>
        </authorList>
    </citation>
    <scope>NUCLEOTIDE SEQUENCE [LARGE SCALE GENOMIC DNA]</scope>
    <source>
        <strain evidence="3 4">DSM 14421</strain>
    </source>
</reference>
<keyword evidence="2" id="KW-0812">Transmembrane</keyword>
<dbReference type="EMBL" id="AZEY01000029">
    <property type="protein sequence ID" value="KRL67802.1"/>
    <property type="molecule type" value="Genomic_DNA"/>
</dbReference>
<keyword evidence="2" id="KW-0472">Membrane</keyword>
<feature type="region of interest" description="Disordered" evidence="1">
    <location>
        <begin position="58"/>
        <end position="166"/>
    </location>
</feature>
<accession>A0A0R1SM74</accession>
<evidence type="ECO:0000256" key="1">
    <source>
        <dbReference type="SAM" id="MobiDB-lite"/>
    </source>
</evidence>
<comment type="caution">
    <text evidence="3">The sequence shown here is derived from an EMBL/GenBank/DDBJ whole genome shotgun (WGS) entry which is preliminary data.</text>
</comment>
<proteinExistence type="predicted"/>
<feature type="compositionally biased region" description="Polar residues" evidence="1">
    <location>
        <begin position="237"/>
        <end position="278"/>
    </location>
</feature>
<feature type="region of interest" description="Disordered" evidence="1">
    <location>
        <begin position="186"/>
        <end position="278"/>
    </location>
</feature>
<dbReference type="Proteomes" id="UP000052013">
    <property type="component" value="Unassembled WGS sequence"/>
</dbReference>
<evidence type="ECO:0000313" key="3">
    <source>
        <dbReference type="EMBL" id="KRL67802.1"/>
    </source>
</evidence>
<evidence type="ECO:0000313" key="4">
    <source>
        <dbReference type="Proteomes" id="UP000052013"/>
    </source>
</evidence>
<organism evidence="3 4">
    <name type="scientific">Lentilactobacillus diolivorans DSM 14421</name>
    <dbReference type="NCBI Taxonomy" id="1423739"/>
    <lineage>
        <taxon>Bacteria</taxon>
        <taxon>Bacillati</taxon>
        <taxon>Bacillota</taxon>
        <taxon>Bacilli</taxon>
        <taxon>Lactobacillales</taxon>
        <taxon>Lactobacillaceae</taxon>
        <taxon>Lentilactobacillus</taxon>
    </lineage>
</organism>
<gene>
    <name evidence="3" type="ORF">FC85_GL002662</name>
</gene>
<feature type="compositionally biased region" description="Low complexity" evidence="1">
    <location>
        <begin position="90"/>
        <end position="154"/>
    </location>
</feature>
<feature type="compositionally biased region" description="Basic and acidic residues" evidence="1">
    <location>
        <begin position="75"/>
        <end position="87"/>
    </location>
</feature>
<feature type="compositionally biased region" description="Polar residues" evidence="1">
    <location>
        <begin position="203"/>
        <end position="230"/>
    </location>
</feature>
<keyword evidence="2" id="KW-1133">Transmembrane helix</keyword>
<dbReference type="PATRIC" id="fig|1423739.3.peg.2760"/>
<feature type="transmembrane region" description="Helical" evidence="2">
    <location>
        <begin position="337"/>
        <end position="356"/>
    </location>
</feature>
<name>A0A0R1SM74_9LACO</name>
<evidence type="ECO:0000256" key="2">
    <source>
        <dbReference type="SAM" id="Phobius"/>
    </source>
</evidence>
<dbReference type="RefSeq" id="WP_057864246.1">
    <property type="nucleotide sequence ID" value="NZ_AZEY01000029.1"/>
</dbReference>
<sequence length="364" mass="37605">MNEKFKYKWLVLVSSTILAFCGFGIRGNADSVSTNTNGDSATVAQVNNNQSSYALYDSSTTQDGSVEGNTTMKSSDGENKVTTHWDSVESGSSSSSASDSSSSANTSSGDGTTTSYGDATGNNVDQNSSSTNSDSTTDGASASSSSANASSNSSQPMLGMGDKGSAAAGSGLDNIIKPVIDKIVPGGGLDNTKPNVSSSSSSQADRSATAPANSQPDSAAAGQSQVNSAAESAGAVANQQTVRTPNQSVIEQSQAKTIQKNSFANRVSKSDPNNTQKNTTKLVGFTTFSNLFYKQVLNKKKDPGKFTTTNGKKVTITTPVSSVKYTEHDVSGFAESLPVIISLAIIGIVGLSFIIFDPLRFIFR</sequence>
<protein>
    <submittedName>
        <fullName evidence="3">Uncharacterized protein</fullName>
    </submittedName>
</protein>
<dbReference type="AlphaFoldDB" id="A0A0R1SM74"/>
<feature type="compositionally biased region" description="Polar residues" evidence="1">
    <location>
        <begin position="58"/>
        <end position="74"/>
    </location>
</feature>